<dbReference type="RefSeq" id="XP_034101872.1">
    <property type="nucleotide sequence ID" value="XM_034245981.1"/>
</dbReference>
<dbReference type="Proteomes" id="UP000515160">
    <property type="component" value="Chromosome 3"/>
</dbReference>
<proteinExistence type="predicted"/>
<dbReference type="GeneID" id="117566450"/>
<organism evidence="1 2">
    <name type="scientific">Drosophila albomicans</name>
    <name type="common">Fruit fly</name>
    <dbReference type="NCBI Taxonomy" id="7291"/>
    <lineage>
        <taxon>Eukaryota</taxon>
        <taxon>Metazoa</taxon>
        <taxon>Ecdysozoa</taxon>
        <taxon>Arthropoda</taxon>
        <taxon>Hexapoda</taxon>
        <taxon>Insecta</taxon>
        <taxon>Pterygota</taxon>
        <taxon>Neoptera</taxon>
        <taxon>Endopterygota</taxon>
        <taxon>Diptera</taxon>
        <taxon>Brachycera</taxon>
        <taxon>Muscomorpha</taxon>
        <taxon>Ephydroidea</taxon>
        <taxon>Drosophilidae</taxon>
        <taxon>Drosophila</taxon>
    </lineage>
</organism>
<dbReference type="PANTHER" id="PTHR47890">
    <property type="entry name" value="LD24308P"/>
    <property type="match status" value="1"/>
</dbReference>
<keyword evidence="1" id="KW-1185">Reference proteome</keyword>
<evidence type="ECO:0000313" key="2">
    <source>
        <dbReference type="RefSeq" id="XP_034101872.1"/>
    </source>
</evidence>
<name>A0A6P8XWN6_DROAB</name>
<sequence>MTIQKVSGNGNFTTKRNTVRQNYNEITQTALTSLKEVTEKTDRLLWRCDPSPHIHNVTYDEVTRLLQGYIENEVDLNNDGSCRRICSDYYNTTSKSCSDEKFCAQQPKCSGRIHDCLFIDSIQSVCQSPENSTRRYEYVKYGERKYLGKNEKCWRDVNKVQSWKKGFFTECTYCFCLCDEQGPKSDRYFNLRETLSDVNANKVVTGVRFVKRNRIFHLQIQQGELLPRGLINESTVEWKPVDNYEIGDSSVKEGVDYHTLTYQNRAIDLDEVTKPDDTTFVVTGVRFQVLDGHLNLKVHFSQWDFVKGKLIDPEVNSIWQSNDNVYNREQLRLYNKQVPTLAYENPRYSKNTQYLEFTNSGGWGDASQTTIPFIDIQEVEFKPPVPLAGIGIHHRGYEYESRFASGFGGFVGPKIVSYDLSPYLG</sequence>
<dbReference type="InterPro" id="IPR032062">
    <property type="entry name" value="DUF4803"/>
</dbReference>
<reference evidence="2" key="1">
    <citation type="submission" date="2025-08" db="UniProtKB">
        <authorList>
            <consortium name="RefSeq"/>
        </authorList>
    </citation>
    <scope>IDENTIFICATION</scope>
    <source>
        <strain evidence="2">15112-1751.03</strain>
        <tissue evidence="2">Whole Adult</tissue>
    </source>
</reference>
<accession>A0A6P8XWN6</accession>
<dbReference type="PANTHER" id="PTHR47890:SF1">
    <property type="entry name" value="LD24308P"/>
    <property type="match status" value="1"/>
</dbReference>
<evidence type="ECO:0000313" key="1">
    <source>
        <dbReference type="Proteomes" id="UP000515160"/>
    </source>
</evidence>
<dbReference type="AlphaFoldDB" id="A0A6P8XWN6"/>
<dbReference type="Pfam" id="PF16061">
    <property type="entry name" value="DUF4803"/>
    <property type="match status" value="1"/>
</dbReference>
<gene>
    <name evidence="2" type="primary">LOC117566450</name>
</gene>
<protein>
    <submittedName>
        <fullName evidence="2">Uncharacterized protein LOC117566450</fullName>
    </submittedName>
</protein>
<dbReference type="OrthoDB" id="6366357at2759"/>